<accession>A0AAD8JWB5</accession>
<dbReference type="Pfam" id="PF08387">
    <property type="entry name" value="FBD"/>
    <property type="match status" value="1"/>
</dbReference>
<dbReference type="InterPro" id="IPR032675">
    <property type="entry name" value="LRR_dom_sf"/>
</dbReference>
<dbReference type="InterPro" id="IPR050232">
    <property type="entry name" value="FBL13/AtMIF1-like"/>
</dbReference>
<feature type="domain" description="F-box" evidence="1">
    <location>
        <begin position="8"/>
        <end position="60"/>
    </location>
</feature>
<sequence length="435" mass="50203">MSSVSEDVDRLTTLPDEVLSHILSLMPTRFAVKTSVLSKRWRYSWTLVPNLVFDDTRRAYDLDSLTKFVDHALKFHKSSQVKLFRLNFSVIWVRRSSVLSWIDEAIKLNVQELDVRVIMLEFPLSMLTCKTLTKLRLRCRNYEHSVWTFPCSVNLPCLKTLDIAVSSNPFSNAFKLIHGCPVLENLSLEVAWRNNKEDYIFNVPTLKRLKLSLLKCVSVINNIVLNLPNLEYISLNGRMCSHYVMEDVSSLVEACVSFHQLTFDYLWVELLKGLSGVKSLSFQIVNSLFDFEIPFTLSLPVFPNLKHLKLENFWHSEVTLKFLESSPELKHLCIVQASDYLVKPEYSDWIEPKLVPVCLLTNLTTIKFPEFKGKICDIGFLAYLLRNANFLKTVTVTWENSKIEEETRVQCAELLKLPRASGCCEINLIPPQVRK</sequence>
<dbReference type="SUPFAM" id="SSF81383">
    <property type="entry name" value="F-box domain"/>
    <property type="match status" value="1"/>
</dbReference>
<dbReference type="InterPro" id="IPR006566">
    <property type="entry name" value="FBD"/>
</dbReference>
<dbReference type="PANTHER" id="PTHR31900:SF31">
    <property type="entry name" value="F-BOX_LRR-REPEAT PROTEIN 13-LIKE"/>
    <property type="match status" value="1"/>
</dbReference>
<dbReference type="Proteomes" id="UP001229421">
    <property type="component" value="Unassembled WGS sequence"/>
</dbReference>
<dbReference type="SUPFAM" id="SSF52047">
    <property type="entry name" value="RNI-like"/>
    <property type="match status" value="1"/>
</dbReference>
<dbReference type="EMBL" id="JAUHHV010000009">
    <property type="protein sequence ID" value="KAK1412160.1"/>
    <property type="molecule type" value="Genomic_DNA"/>
</dbReference>
<comment type="caution">
    <text evidence="2">The sequence shown here is derived from an EMBL/GenBank/DDBJ whole genome shotgun (WGS) entry which is preliminary data.</text>
</comment>
<dbReference type="CDD" id="cd22160">
    <property type="entry name" value="F-box_AtFBL13-like"/>
    <property type="match status" value="1"/>
</dbReference>
<keyword evidence="3" id="KW-1185">Reference proteome</keyword>
<proteinExistence type="predicted"/>
<name>A0AAD8JWB5_TARER</name>
<dbReference type="InterPro" id="IPR036047">
    <property type="entry name" value="F-box-like_dom_sf"/>
</dbReference>
<dbReference type="Pfam" id="PF24758">
    <property type="entry name" value="LRR_At5g56370"/>
    <property type="match status" value="1"/>
</dbReference>
<dbReference type="InterPro" id="IPR055411">
    <property type="entry name" value="LRR_FXL15/At3g58940/PEG3-like"/>
</dbReference>
<dbReference type="Gene3D" id="1.20.1280.50">
    <property type="match status" value="1"/>
</dbReference>
<gene>
    <name evidence="2" type="ORF">QVD17_33173</name>
</gene>
<evidence type="ECO:0000313" key="2">
    <source>
        <dbReference type="EMBL" id="KAK1412160.1"/>
    </source>
</evidence>
<evidence type="ECO:0000259" key="1">
    <source>
        <dbReference type="PROSITE" id="PS50181"/>
    </source>
</evidence>
<dbReference type="Gene3D" id="3.80.10.10">
    <property type="entry name" value="Ribonuclease Inhibitor"/>
    <property type="match status" value="1"/>
</dbReference>
<organism evidence="2 3">
    <name type="scientific">Tagetes erecta</name>
    <name type="common">African marigold</name>
    <dbReference type="NCBI Taxonomy" id="13708"/>
    <lineage>
        <taxon>Eukaryota</taxon>
        <taxon>Viridiplantae</taxon>
        <taxon>Streptophyta</taxon>
        <taxon>Embryophyta</taxon>
        <taxon>Tracheophyta</taxon>
        <taxon>Spermatophyta</taxon>
        <taxon>Magnoliopsida</taxon>
        <taxon>eudicotyledons</taxon>
        <taxon>Gunneridae</taxon>
        <taxon>Pentapetalae</taxon>
        <taxon>asterids</taxon>
        <taxon>campanulids</taxon>
        <taxon>Asterales</taxon>
        <taxon>Asteraceae</taxon>
        <taxon>Asteroideae</taxon>
        <taxon>Heliantheae alliance</taxon>
        <taxon>Tageteae</taxon>
        <taxon>Tagetes</taxon>
    </lineage>
</organism>
<reference evidence="2" key="1">
    <citation type="journal article" date="2023" name="bioRxiv">
        <title>Improved chromosome-level genome assembly for marigold (Tagetes erecta).</title>
        <authorList>
            <person name="Jiang F."/>
            <person name="Yuan L."/>
            <person name="Wang S."/>
            <person name="Wang H."/>
            <person name="Xu D."/>
            <person name="Wang A."/>
            <person name="Fan W."/>
        </authorList>
    </citation>
    <scope>NUCLEOTIDE SEQUENCE</scope>
    <source>
        <strain evidence="2">WSJ</strain>
        <tissue evidence="2">Leaf</tissue>
    </source>
</reference>
<dbReference type="PROSITE" id="PS50181">
    <property type="entry name" value="FBOX"/>
    <property type="match status" value="1"/>
</dbReference>
<dbReference type="SMART" id="SM00579">
    <property type="entry name" value="FBD"/>
    <property type="match status" value="1"/>
</dbReference>
<protein>
    <recommendedName>
        <fullName evidence="1">F-box domain-containing protein</fullName>
    </recommendedName>
</protein>
<dbReference type="InterPro" id="IPR001810">
    <property type="entry name" value="F-box_dom"/>
</dbReference>
<dbReference type="PANTHER" id="PTHR31900">
    <property type="entry name" value="F-BOX/RNI SUPERFAMILY PROTEIN-RELATED"/>
    <property type="match status" value="1"/>
</dbReference>
<dbReference type="InterPro" id="IPR053781">
    <property type="entry name" value="F-box_AtFBL13-like"/>
</dbReference>
<dbReference type="Pfam" id="PF00646">
    <property type="entry name" value="F-box"/>
    <property type="match status" value="1"/>
</dbReference>
<dbReference type="AlphaFoldDB" id="A0AAD8JWB5"/>
<evidence type="ECO:0000313" key="3">
    <source>
        <dbReference type="Proteomes" id="UP001229421"/>
    </source>
</evidence>